<dbReference type="PANTHER" id="PTHR43046:SF2">
    <property type="entry name" value="8-OXO-DGTP DIPHOSPHATASE-RELATED"/>
    <property type="match status" value="1"/>
</dbReference>
<keyword evidence="2" id="KW-0378">Hydrolase</keyword>
<dbReference type="InterPro" id="IPR000086">
    <property type="entry name" value="NUDIX_hydrolase_dom"/>
</dbReference>
<proteinExistence type="predicted"/>
<protein>
    <submittedName>
        <fullName evidence="4">NUDIX domain-containing protein</fullName>
    </submittedName>
</protein>
<evidence type="ECO:0000313" key="5">
    <source>
        <dbReference type="Proteomes" id="UP000800981"/>
    </source>
</evidence>
<evidence type="ECO:0000313" key="4">
    <source>
        <dbReference type="EMBL" id="NHC13776.1"/>
    </source>
</evidence>
<evidence type="ECO:0000256" key="2">
    <source>
        <dbReference type="ARBA" id="ARBA00022801"/>
    </source>
</evidence>
<keyword evidence="5" id="KW-1185">Reference proteome</keyword>
<dbReference type="Pfam" id="PF00293">
    <property type="entry name" value="NUDIX"/>
    <property type="match status" value="1"/>
</dbReference>
<dbReference type="Proteomes" id="UP000800981">
    <property type="component" value="Unassembled WGS sequence"/>
</dbReference>
<feature type="domain" description="Nudix hydrolase" evidence="3">
    <location>
        <begin position="21"/>
        <end position="147"/>
    </location>
</feature>
<comment type="caution">
    <text evidence="4">The sequence shown here is derived from an EMBL/GenBank/DDBJ whole genome shotgun (WGS) entry which is preliminary data.</text>
</comment>
<reference evidence="4 5" key="1">
    <citation type="submission" date="2020-03" db="EMBL/GenBank/DDBJ databases">
        <title>Two novel Motilibacter sp.</title>
        <authorList>
            <person name="Liu S."/>
        </authorList>
    </citation>
    <scope>NUCLEOTIDE SEQUENCE [LARGE SCALE GENOMIC DNA]</scope>
    <source>
        <strain evidence="4 5">E257</strain>
    </source>
</reference>
<evidence type="ECO:0000259" key="3">
    <source>
        <dbReference type="PROSITE" id="PS51462"/>
    </source>
</evidence>
<dbReference type="InterPro" id="IPR015797">
    <property type="entry name" value="NUDIX_hydrolase-like_dom_sf"/>
</dbReference>
<dbReference type="PROSITE" id="PS00893">
    <property type="entry name" value="NUDIX_BOX"/>
    <property type="match status" value="1"/>
</dbReference>
<dbReference type="PROSITE" id="PS51462">
    <property type="entry name" value="NUDIX"/>
    <property type="match status" value="1"/>
</dbReference>
<gene>
    <name evidence="4" type="ORF">G9H71_08280</name>
</gene>
<dbReference type="PANTHER" id="PTHR43046">
    <property type="entry name" value="GDP-MANNOSE MANNOSYL HYDROLASE"/>
    <property type="match status" value="1"/>
</dbReference>
<dbReference type="SUPFAM" id="SSF55811">
    <property type="entry name" value="Nudix"/>
    <property type="match status" value="1"/>
</dbReference>
<accession>A0ABX0GUG2</accession>
<sequence>MGATGTGDGWTQCAAGHRHWGRVGAAGLLLVAEGSALLQLRAAWSHEGGTWGIPGGARDVAEDAVAAALRETAEEAGVEVPPGAVTGELSIDHGGWSYTTVLARVARRLPATPVDGESAALEWVPLDEVADRPLHPGLADAWPLLRPAAGRRLRLVVDGANVVGSRPDGWWRDRRAAAARLREELAGLRVPGAALPPELGLPALQVWAPETVLVVEGAAAGLAAGPAVAGVRVVAASRTPGHRRGAGDDEVVHVVAAGRAAATDGPDGPDAQLVVTSDRELRRRCADQGVPAVGTSWLRRLLEERRTPGGR</sequence>
<dbReference type="Gene3D" id="3.90.79.10">
    <property type="entry name" value="Nucleoside Triphosphate Pyrophosphohydrolase"/>
    <property type="match status" value="1"/>
</dbReference>
<comment type="cofactor">
    <cofactor evidence="1">
        <name>Mg(2+)</name>
        <dbReference type="ChEBI" id="CHEBI:18420"/>
    </cofactor>
</comment>
<name>A0ABX0GUG2_9ACTN</name>
<dbReference type="InterPro" id="IPR020084">
    <property type="entry name" value="NUDIX_hydrolase_CS"/>
</dbReference>
<dbReference type="EMBL" id="JAANNP010000003">
    <property type="protein sequence ID" value="NHC13776.1"/>
    <property type="molecule type" value="Genomic_DNA"/>
</dbReference>
<evidence type="ECO:0000256" key="1">
    <source>
        <dbReference type="ARBA" id="ARBA00001946"/>
    </source>
</evidence>
<organism evidence="4 5">
    <name type="scientific">Motilibacter deserti</name>
    <dbReference type="NCBI Taxonomy" id="2714956"/>
    <lineage>
        <taxon>Bacteria</taxon>
        <taxon>Bacillati</taxon>
        <taxon>Actinomycetota</taxon>
        <taxon>Actinomycetes</taxon>
        <taxon>Motilibacterales</taxon>
        <taxon>Motilibacteraceae</taxon>
        <taxon>Motilibacter</taxon>
    </lineage>
</organism>